<accession>A0AA37Q4M8</accession>
<dbReference type="InterPro" id="IPR050640">
    <property type="entry name" value="Bact_2-comp_sensor_kinase"/>
</dbReference>
<dbReference type="InterPro" id="IPR036890">
    <property type="entry name" value="HATPase_C_sf"/>
</dbReference>
<feature type="transmembrane region" description="Helical" evidence="2">
    <location>
        <begin position="27"/>
        <end position="46"/>
    </location>
</feature>
<feature type="transmembrane region" description="Helical" evidence="2">
    <location>
        <begin position="537"/>
        <end position="561"/>
    </location>
</feature>
<sequence length="791" mass="83989">MSSLPRALRPHASAPPSDGLPLGMPPGALPVTGLLTVATPLATAAAQRPRRGWPLVLAAWAGYSAMMVMLFEVTATQGTATFGWSVPVMFGVGAFWAAVTPLVRRLTVRLAPERVGLARSVALHGAAALGLSVASIVLRWALFAVIYRGEGAPSLLGMLGRLLDYYVFLYALLVALSRAANSHRAYVERARHALLAEARLARARLAYLQRQLQPHFLFNALNVTAELTQEAPSVAERMLRQLARLLRAATAHLTDAEVRLYDELHVLDAYVDVQRTRFGDALTVTYDFDPRAMDLLVPAFVLQPLVENAIRHGLASGQGQVRVATALLPGTPGAERLHLSVTNDGAPPLATERPSVTRTGGHGIGLRNTRDRLAQLYGEWHRFDIRYDPGVGTTVELELPARSAPAHAPTRVGATPPIESAPPPDAAIVVELAPAAAARRDAPAPEPPAVAAEPAGDAVAVSPGLRVPFRAIAGFWTACALVWCLQVLLMGLGGIARLDEARNYLVQFVGAGTWALLTPLVFWLARRVRLSRERWAGPLALHVVVCAVIAVAQVAVARAVFGADVPLFSIAVVFPMTLNGVIYASLVAWSHARDFSVWHRERAVATARLEADLEMTRVRSVAVELRPEFVAGVLTGAADVAVTQPERAESIVERLADLLRTLLDESRATRAPTVREELSLLEQSLDVLSLTAGRPVRLRSDVPADLQGATLSAGALRRVLDVASARVALADADALEVRVTVTAGASDAANVSGGVVRVTRTGPWLVARVRAAEGTSGNAGPAGGASLAAAS</sequence>
<comment type="caution">
    <text evidence="4">The sequence shown here is derived from an EMBL/GenBank/DDBJ whole genome shotgun (WGS) entry which is preliminary data.</text>
</comment>
<dbReference type="EMBL" id="BRXS01000002">
    <property type="protein sequence ID" value="GLC24532.1"/>
    <property type="molecule type" value="Genomic_DNA"/>
</dbReference>
<dbReference type="Pfam" id="PF02518">
    <property type="entry name" value="HATPase_c"/>
    <property type="match status" value="1"/>
</dbReference>
<feature type="transmembrane region" description="Helical" evidence="2">
    <location>
        <begin position="121"/>
        <end position="142"/>
    </location>
</feature>
<dbReference type="PANTHER" id="PTHR34220">
    <property type="entry name" value="SENSOR HISTIDINE KINASE YPDA"/>
    <property type="match status" value="1"/>
</dbReference>
<keyword evidence="2" id="KW-0472">Membrane</keyword>
<dbReference type="Gene3D" id="3.30.565.10">
    <property type="entry name" value="Histidine kinase-like ATPase, C-terminal domain"/>
    <property type="match status" value="1"/>
</dbReference>
<dbReference type="SUPFAM" id="SSF55874">
    <property type="entry name" value="ATPase domain of HSP90 chaperone/DNA topoisomerase II/histidine kinase"/>
    <property type="match status" value="1"/>
</dbReference>
<feature type="transmembrane region" description="Helical" evidence="2">
    <location>
        <begin position="53"/>
        <end position="75"/>
    </location>
</feature>
<name>A0AA37Q4M8_9BACT</name>
<protein>
    <recommendedName>
        <fullName evidence="3">Histidine kinase/HSP90-like ATPase domain-containing protein</fullName>
    </recommendedName>
</protein>
<dbReference type="InterPro" id="IPR010559">
    <property type="entry name" value="Sig_transdc_His_kin_internal"/>
</dbReference>
<feature type="transmembrane region" description="Helical" evidence="2">
    <location>
        <begin position="475"/>
        <end position="498"/>
    </location>
</feature>
<feature type="transmembrane region" description="Helical" evidence="2">
    <location>
        <begin position="81"/>
        <end position="100"/>
    </location>
</feature>
<feature type="region of interest" description="Disordered" evidence="1">
    <location>
        <begin position="341"/>
        <end position="364"/>
    </location>
</feature>
<feature type="domain" description="Histidine kinase/HSP90-like ATPase" evidence="3">
    <location>
        <begin position="293"/>
        <end position="403"/>
    </location>
</feature>
<evidence type="ECO:0000259" key="3">
    <source>
        <dbReference type="SMART" id="SM00387"/>
    </source>
</evidence>
<organism evidence="4 5">
    <name type="scientific">Roseisolibacter agri</name>
    <dbReference type="NCBI Taxonomy" id="2014610"/>
    <lineage>
        <taxon>Bacteria</taxon>
        <taxon>Pseudomonadati</taxon>
        <taxon>Gemmatimonadota</taxon>
        <taxon>Gemmatimonadia</taxon>
        <taxon>Gemmatimonadales</taxon>
        <taxon>Gemmatimonadaceae</taxon>
        <taxon>Roseisolibacter</taxon>
    </lineage>
</organism>
<evidence type="ECO:0000313" key="4">
    <source>
        <dbReference type="EMBL" id="GLC24532.1"/>
    </source>
</evidence>
<gene>
    <name evidence="4" type="ORF">rosag_10450</name>
</gene>
<dbReference type="AlphaFoldDB" id="A0AA37Q4M8"/>
<dbReference type="GO" id="GO:0016020">
    <property type="term" value="C:membrane"/>
    <property type="evidence" value="ECO:0007669"/>
    <property type="project" value="InterPro"/>
</dbReference>
<reference evidence="4" key="1">
    <citation type="submission" date="2022-08" db="EMBL/GenBank/DDBJ databases">
        <title>Draft genome sequencing of Roseisolibacter agri AW1220.</title>
        <authorList>
            <person name="Tobiishi Y."/>
            <person name="Tonouchi A."/>
        </authorList>
    </citation>
    <scope>NUCLEOTIDE SEQUENCE</scope>
    <source>
        <strain evidence="4">AW1220</strain>
    </source>
</reference>
<feature type="region of interest" description="Disordered" evidence="1">
    <location>
        <begin position="1"/>
        <end position="22"/>
    </location>
</feature>
<evidence type="ECO:0000313" key="5">
    <source>
        <dbReference type="Proteomes" id="UP001161325"/>
    </source>
</evidence>
<feature type="transmembrane region" description="Helical" evidence="2">
    <location>
        <begin position="504"/>
        <end position="525"/>
    </location>
</feature>
<keyword evidence="2" id="KW-1133">Transmembrane helix</keyword>
<feature type="transmembrane region" description="Helical" evidence="2">
    <location>
        <begin position="162"/>
        <end position="181"/>
    </location>
</feature>
<dbReference type="GO" id="GO:0000155">
    <property type="term" value="F:phosphorelay sensor kinase activity"/>
    <property type="evidence" value="ECO:0007669"/>
    <property type="project" value="InterPro"/>
</dbReference>
<proteinExistence type="predicted"/>
<dbReference type="Pfam" id="PF06580">
    <property type="entry name" value="His_kinase"/>
    <property type="match status" value="1"/>
</dbReference>
<evidence type="ECO:0000256" key="2">
    <source>
        <dbReference type="SAM" id="Phobius"/>
    </source>
</evidence>
<evidence type="ECO:0000256" key="1">
    <source>
        <dbReference type="SAM" id="MobiDB-lite"/>
    </source>
</evidence>
<dbReference type="PANTHER" id="PTHR34220:SF9">
    <property type="entry name" value="SIGNAL TRANSDUCTION HISTIDINE KINASE INTERNAL REGION DOMAIN-CONTAINING PROTEIN"/>
    <property type="match status" value="1"/>
</dbReference>
<dbReference type="InterPro" id="IPR003594">
    <property type="entry name" value="HATPase_dom"/>
</dbReference>
<dbReference type="SMART" id="SM00387">
    <property type="entry name" value="HATPase_c"/>
    <property type="match status" value="1"/>
</dbReference>
<keyword evidence="5" id="KW-1185">Reference proteome</keyword>
<dbReference type="Proteomes" id="UP001161325">
    <property type="component" value="Unassembled WGS sequence"/>
</dbReference>
<keyword evidence="2" id="KW-0812">Transmembrane</keyword>
<dbReference type="RefSeq" id="WP_284348979.1">
    <property type="nucleotide sequence ID" value="NZ_BRXS01000002.1"/>
</dbReference>
<feature type="transmembrane region" description="Helical" evidence="2">
    <location>
        <begin position="567"/>
        <end position="589"/>
    </location>
</feature>